<dbReference type="AlphaFoldDB" id="A0A7H8NHZ6"/>
<dbReference type="InterPro" id="IPR036890">
    <property type="entry name" value="HATPase_C_sf"/>
</dbReference>
<evidence type="ECO:0000259" key="2">
    <source>
        <dbReference type="Pfam" id="PF13581"/>
    </source>
</evidence>
<sequence>MSYRFPEEPSTRRGSQPACACRRWIPAEPEGPAIARRQVRTALEHWGLDEHTIEHAALLVSELVTNAVEHGRHRGRLRMVWCHVRRTPEGLRLGVWGPTGDTVPRARRPVEDGDVDVTDLAESGRGLLIVDALSERWGTRRGRVSREVWALITARQWAHS</sequence>
<dbReference type="PANTHER" id="PTHR35526">
    <property type="entry name" value="ANTI-SIGMA-F FACTOR RSBW-RELATED"/>
    <property type="match status" value="1"/>
</dbReference>
<name>A0A7H8NHZ6_9ACTN</name>
<dbReference type="PANTHER" id="PTHR35526:SF3">
    <property type="entry name" value="ANTI-SIGMA-F FACTOR RSBW"/>
    <property type="match status" value="1"/>
</dbReference>
<evidence type="ECO:0000313" key="4">
    <source>
        <dbReference type="Proteomes" id="UP000509303"/>
    </source>
</evidence>
<dbReference type="InterPro" id="IPR003594">
    <property type="entry name" value="HATPase_dom"/>
</dbReference>
<dbReference type="GO" id="GO:0004674">
    <property type="term" value="F:protein serine/threonine kinase activity"/>
    <property type="evidence" value="ECO:0007669"/>
    <property type="project" value="UniProtKB-KW"/>
</dbReference>
<accession>A0A7H8NHZ6</accession>
<proteinExistence type="predicted"/>
<protein>
    <submittedName>
        <fullName evidence="3">ATP-binding protein</fullName>
    </submittedName>
</protein>
<dbReference type="Gene3D" id="3.30.565.10">
    <property type="entry name" value="Histidine kinase-like ATPase, C-terminal domain"/>
    <property type="match status" value="1"/>
</dbReference>
<dbReference type="InterPro" id="IPR050267">
    <property type="entry name" value="Anti-sigma-factor_SerPK"/>
</dbReference>
<organism evidence="3 4">
    <name type="scientific">Streptomyces buecherae</name>
    <dbReference type="NCBI Taxonomy" id="2763006"/>
    <lineage>
        <taxon>Bacteria</taxon>
        <taxon>Bacillati</taxon>
        <taxon>Actinomycetota</taxon>
        <taxon>Actinomycetes</taxon>
        <taxon>Kitasatosporales</taxon>
        <taxon>Streptomycetaceae</taxon>
        <taxon>Streptomyces</taxon>
    </lineage>
</organism>
<keyword evidence="1" id="KW-0808">Transferase</keyword>
<dbReference type="Proteomes" id="UP000509303">
    <property type="component" value="Chromosome"/>
</dbReference>
<reference evidence="3 4" key="1">
    <citation type="submission" date="2020-06" db="EMBL/GenBank/DDBJ databases">
        <title>Genome mining for natural products.</title>
        <authorList>
            <person name="Zhang B."/>
            <person name="Shi J."/>
            <person name="Ge H."/>
        </authorList>
    </citation>
    <scope>NUCLEOTIDE SEQUENCE [LARGE SCALE GENOMIC DNA]</scope>
    <source>
        <strain evidence="3 4">NA00687</strain>
    </source>
</reference>
<keyword evidence="4" id="KW-1185">Reference proteome</keyword>
<keyword evidence="1" id="KW-0723">Serine/threonine-protein kinase</keyword>
<keyword evidence="3" id="KW-0547">Nucleotide-binding</keyword>
<keyword evidence="3" id="KW-0067">ATP-binding</keyword>
<keyword evidence="1" id="KW-0418">Kinase</keyword>
<gene>
    <name evidence="3" type="ORF">HUT08_00710</name>
</gene>
<dbReference type="GO" id="GO:0005524">
    <property type="term" value="F:ATP binding"/>
    <property type="evidence" value="ECO:0007669"/>
    <property type="project" value="UniProtKB-KW"/>
</dbReference>
<evidence type="ECO:0000313" key="3">
    <source>
        <dbReference type="EMBL" id="QKW54141.1"/>
    </source>
</evidence>
<dbReference type="Pfam" id="PF13581">
    <property type="entry name" value="HATPase_c_2"/>
    <property type="match status" value="1"/>
</dbReference>
<evidence type="ECO:0000256" key="1">
    <source>
        <dbReference type="ARBA" id="ARBA00022527"/>
    </source>
</evidence>
<dbReference type="SUPFAM" id="SSF55874">
    <property type="entry name" value="ATPase domain of HSP90 chaperone/DNA topoisomerase II/histidine kinase"/>
    <property type="match status" value="1"/>
</dbReference>
<feature type="domain" description="Histidine kinase/HSP90-like ATPase" evidence="2">
    <location>
        <begin position="25"/>
        <end position="148"/>
    </location>
</feature>
<dbReference type="EMBL" id="CP054929">
    <property type="protein sequence ID" value="QKW54141.1"/>
    <property type="molecule type" value="Genomic_DNA"/>
</dbReference>
<dbReference type="CDD" id="cd16936">
    <property type="entry name" value="HATPase_RsbW-like"/>
    <property type="match status" value="1"/>
</dbReference>